<dbReference type="GO" id="GO:0005737">
    <property type="term" value="C:cytoplasm"/>
    <property type="evidence" value="ECO:0007669"/>
    <property type="project" value="EnsemblMetazoa"/>
</dbReference>
<keyword evidence="2" id="KW-1185">Reference proteome</keyword>
<dbReference type="AlphaFoldDB" id="B4GRU7"/>
<dbReference type="EMBL" id="CH479188">
    <property type="protein sequence ID" value="EDW40482.1"/>
    <property type="molecule type" value="Genomic_DNA"/>
</dbReference>
<dbReference type="GO" id="GO:0007605">
    <property type="term" value="P:sensory perception of sound"/>
    <property type="evidence" value="ECO:0007669"/>
    <property type="project" value="EnsemblMetazoa"/>
</dbReference>
<evidence type="ECO:0000313" key="2">
    <source>
        <dbReference type="Proteomes" id="UP000008744"/>
    </source>
</evidence>
<dbReference type="GO" id="GO:0019230">
    <property type="term" value="P:proprioception"/>
    <property type="evidence" value="ECO:0007669"/>
    <property type="project" value="EnsemblMetazoa"/>
</dbReference>
<dbReference type="GO" id="GO:0034451">
    <property type="term" value="C:centriolar satellite"/>
    <property type="evidence" value="ECO:0007669"/>
    <property type="project" value="TreeGrafter"/>
</dbReference>
<dbReference type="GO" id="GO:0044458">
    <property type="term" value="P:motile cilium assembly"/>
    <property type="evidence" value="ECO:0007669"/>
    <property type="project" value="EnsemblMetazoa"/>
</dbReference>
<reference evidence="1 2" key="1">
    <citation type="journal article" date="2007" name="Nature">
        <title>Evolution of genes and genomes on the Drosophila phylogeny.</title>
        <authorList>
            <consortium name="Drosophila 12 Genomes Consortium"/>
            <person name="Clark A.G."/>
            <person name="Eisen M.B."/>
            <person name="Smith D.R."/>
            <person name="Bergman C.M."/>
            <person name="Oliver B."/>
            <person name="Markow T.A."/>
            <person name="Kaufman T.C."/>
            <person name="Kellis M."/>
            <person name="Gelbart W."/>
            <person name="Iyer V.N."/>
            <person name="Pollard D.A."/>
            <person name="Sackton T.B."/>
            <person name="Larracuente A.M."/>
            <person name="Singh N.D."/>
            <person name="Abad J.P."/>
            <person name="Abt D.N."/>
            <person name="Adryan B."/>
            <person name="Aguade M."/>
            <person name="Akashi H."/>
            <person name="Anderson W.W."/>
            <person name="Aquadro C.F."/>
            <person name="Ardell D.H."/>
            <person name="Arguello R."/>
            <person name="Artieri C.G."/>
            <person name="Barbash D.A."/>
            <person name="Barker D."/>
            <person name="Barsanti P."/>
            <person name="Batterham P."/>
            <person name="Batzoglou S."/>
            <person name="Begun D."/>
            <person name="Bhutkar A."/>
            <person name="Blanco E."/>
            <person name="Bosak S.A."/>
            <person name="Bradley R.K."/>
            <person name="Brand A.D."/>
            <person name="Brent M.R."/>
            <person name="Brooks A.N."/>
            <person name="Brown R.H."/>
            <person name="Butlin R.K."/>
            <person name="Caggese C."/>
            <person name="Calvi B.R."/>
            <person name="Bernardo de Carvalho A."/>
            <person name="Caspi A."/>
            <person name="Castrezana S."/>
            <person name="Celniker S.E."/>
            <person name="Chang J.L."/>
            <person name="Chapple C."/>
            <person name="Chatterji S."/>
            <person name="Chinwalla A."/>
            <person name="Civetta A."/>
            <person name="Clifton S.W."/>
            <person name="Comeron J.M."/>
            <person name="Costello J.C."/>
            <person name="Coyne J.A."/>
            <person name="Daub J."/>
            <person name="David R.G."/>
            <person name="Delcher A.L."/>
            <person name="Delehaunty K."/>
            <person name="Do C.B."/>
            <person name="Ebling H."/>
            <person name="Edwards K."/>
            <person name="Eickbush T."/>
            <person name="Evans J.D."/>
            <person name="Filipski A."/>
            <person name="Findeiss S."/>
            <person name="Freyhult E."/>
            <person name="Fulton L."/>
            <person name="Fulton R."/>
            <person name="Garcia A.C."/>
            <person name="Gardiner A."/>
            <person name="Garfield D.A."/>
            <person name="Garvin B.E."/>
            <person name="Gibson G."/>
            <person name="Gilbert D."/>
            <person name="Gnerre S."/>
            <person name="Godfrey J."/>
            <person name="Good R."/>
            <person name="Gotea V."/>
            <person name="Gravely B."/>
            <person name="Greenberg A.J."/>
            <person name="Griffiths-Jones S."/>
            <person name="Gross S."/>
            <person name="Guigo R."/>
            <person name="Gustafson E.A."/>
            <person name="Haerty W."/>
            <person name="Hahn M.W."/>
            <person name="Halligan D.L."/>
            <person name="Halpern A.L."/>
            <person name="Halter G.M."/>
            <person name="Han M.V."/>
            <person name="Heger A."/>
            <person name="Hillier L."/>
            <person name="Hinrichs A.S."/>
            <person name="Holmes I."/>
            <person name="Hoskins R.A."/>
            <person name="Hubisz M.J."/>
            <person name="Hultmark D."/>
            <person name="Huntley M.A."/>
            <person name="Jaffe D.B."/>
            <person name="Jagadeeshan S."/>
            <person name="Jeck W.R."/>
            <person name="Johnson J."/>
            <person name="Jones C.D."/>
            <person name="Jordan W.C."/>
            <person name="Karpen G.H."/>
            <person name="Kataoka E."/>
            <person name="Keightley P.D."/>
            <person name="Kheradpour P."/>
            <person name="Kirkness E.F."/>
            <person name="Koerich L.B."/>
            <person name="Kristiansen K."/>
            <person name="Kudrna D."/>
            <person name="Kulathinal R.J."/>
            <person name="Kumar S."/>
            <person name="Kwok R."/>
            <person name="Lander E."/>
            <person name="Langley C.H."/>
            <person name="Lapoint R."/>
            <person name="Lazzaro B.P."/>
            <person name="Lee S.J."/>
            <person name="Levesque L."/>
            <person name="Li R."/>
            <person name="Lin C.F."/>
            <person name="Lin M.F."/>
            <person name="Lindblad-Toh K."/>
            <person name="Llopart A."/>
            <person name="Long M."/>
            <person name="Low L."/>
            <person name="Lozovsky E."/>
            <person name="Lu J."/>
            <person name="Luo M."/>
            <person name="Machado C.A."/>
            <person name="Makalowski W."/>
            <person name="Marzo M."/>
            <person name="Matsuda M."/>
            <person name="Matzkin L."/>
            <person name="McAllister B."/>
            <person name="McBride C.S."/>
            <person name="McKernan B."/>
            <person name="McKernan K."/>
            <person name="Mendez-Lago M."/>
            <person name="Minx P."/>
            <person name="Mollenhauer M.U."/>
            <person name="Montooth K."/>
            <person name="Mount S.M."/>
            <person name="Mu X."/>
            <person name="Myers E."/>
            <person name="Negre B."/>
            <person name="Newfeld S."/>
            <person name="Nielsen R."/>
            <person name="Noor M.A."/>
            <person name="O'Grady P."/>
            <person name="Pachter L."/>
            <person name="Papaceit M."/>
            <person name="Parisi M.J."/>
            <person name="Parisi M."/>
            <person name="Parts L."/>
            <person name="Pedersen J.S."/>
            <person name="Pesole G."/>
            <person name="Phillippy A.M."/>
            <person name="Ponting C.P."/>
            <person name="Pop M."/>
            <person name="Porcelli D."/>
            <person name="Powell J.R."/>
            <person name="Prohaska S."/>
            <person name="Pruitt K."/>
            <person name="Puig M."/>
            <person name="Quesneville H."/>
            <person name="Ram K.R."/>
            <person name="Rand D."/>
            <person name="Rasmussen M.D."/>
            <person name="Reed L.K."/>
            <person name="Reenan R."/>
            <person name="Reily A."/>
            <person name="Remington K.A."/>
            <person name="Rieger T.T."/>
            <person name="Ritchie M.G."/>
            <person name="Robin C."/>
            <person name="Rogers Y.H."/>
            <person name="Rohde C."/>
            <person name="Rozas J."/>
            <person name="Rubenfield M.J."/>
            <person name="Ruiz A."/>
            <person name="Russo S."/>
            <person name="Salzberg S.L."/>
            <person name="Sanchez-Gracia A."/>
            <person name="Saranga D.J."/>
            <person name="Sato H."/>
            <person name="Schaeffer S.W."/>
            <person name="Schatz M.C."/>
            <person name="Schlenke T."/>
            <person name="Schwartz R."/>
            <person name="Segarra C."/>
            <person name="Singh R.S."/>
            <person name="Sirot L."/>
            <person name="Sirota M."/>
            <person name="Sisneros N.B."/>
            <person name="Smith C.D."/>
            <person name="Smith T.F."/>
            <person name="Spieth J."/>
            <person name="Stage D.E."/>
            <person name="Stark A."/>
            <person name="Stephan W."/>
            <person name="Strausberg R.L."/>
            <person name="Strempel S."/>
            <person name="Sturgill D."/>
            <person name="Sutton G."/>
            <person name="Sutton G.G."/>
            <person name="Tao W."/>
            <person name="Teichmann S."/>
            <person name="Tobari Y.N."/>
            <person name="Tomimura Y."/>
            <person name="Tsolas J.M."/>
            <person name="Valente V.L."/>
            <person name="Venter E."/>
            <person name="Venter J.C."/>
            <person name="Vicario S."/>
            <person name="Vieira F.G."/>
            <person name="Vilella A.J."/>
            <person name="Villasante A."/>
            <person name="Walenz B."/>
            <person name="Wang J."/>
            <person name="Wasserman M."/>
            <person name="Watts T."/>
            <person name="Wilson D."/>
            <person name="Wilson R.K."/>
            <person name="Wing R.A."/>
            <person name="Wolfner M.F."/>
            <person name="Wong A."/>
            <person name="Wong G.K."/>
            <person name="Wu C.I."/>
            <person name="Wu G."/>
            <person name="Yamamoto D."/>
            <person name="Yang H.P."/>
            <person name="Yang S.P."/>
            <person name="Yorke J.A."/>
            <person name="Yoshida K."/>
            <person name="Zdobnov E."/>
            <person name="Zhang P."/>
            <person name="Zhang Y."/>
            <person name="Zimin A.V."/>
            <person name="Baldwin J."/>
            <person name="Abdouelleil A."/>
            <person name="Abdulkadir J."/>
            <person name="Abebe A."/>
            <person name="Abera B."/>
            <person name="Abreu J."/>
            <person name="Acer S.C."/>
            <person name="Aftuck L."/>
            <person name="Alexander A."/>
            <person name="An P."/>
            <person name="Anderson E."/>
            <person name="Anderson S."/>
            <person name="Arachi H."/>
            <person name="Azer M."/>
            <person name="Bachantsang P."/>
            <person name="Barry A."/>
            <person name="Bayul T."/>
            <person name="Berlin A."/>
            <person name="Bessette D."/>
            <person name="Bloom T."/>
            <person name="Blye J."/>
            <person name="Boguslavskiy L."/>
            <person name="Bonnet C."/>
            <person name="Boukhgalter B."/>
            <person name="Bourzgui I."/>
            <person name="Brown A."/>
            <person name="Cahill P."/>
            <person name="Channer S."/>
            <person name="Cheshatsang Y."/>
            <person name="Chuda L."/>
            <person name="Citroen M."/>
            <person name="Collymore A."/>
            <person name="Cooke P."/>
            <person name="Costello M."/>
            <person name="D'Aco K."/>
            <person name="Daza R."/>
            <person name="De Haan G."/>
            <person name="DeGray S."/>
            <person name="DeMaso C."/>
            <person name="Dhargay N."/>
            <person name="Dooley K."/>
            <person name="Dooley E."/>
            <person name="Doricent M."/>
            <person name="Dorje P."/>
            <person name="Dorjee K."/>
            <person name="Dupes A."/>
            <person name="Elong R."/>
            <person name="Falk J."/>
            <person name="Farina A."/>
            <person name="Faro S."/>
            <person name="Ferguson D."/>
            <person name="Fisher S."/>
            <person name="Foley C.D."/>
            <person name="Franke A."/>
            <person name="Friedrich D."/>
            <person name="Gadbois L."/>
            <person name="Gearin G."/>
            <person name="Gearin C.R."/>
            <person name="Giannoukos G."/>
            <person name="Goode T."/>
            <person name="Graham J."/>
            <person name="Grandbois E."/>
            <person name="Grewal S."/>
            <person name="Gyaltsen K."/>
            <person name="Hafez N."/>
            <person name="Hagos B."/>
            <person name="Hall J."/>
            <person name="Henson C."/>
            <person name="Hollinger A."/>
            <person name="Honan T."/>
            <person name="Huard M.D."/>
            <person name="Hughes L."/>
            <person name="Hurhula B."/>
            <person name="Husby M.E."/>
            <person name="Kamat A."/>
            <person name="Kanga B."/>
            <person name="Kashin S."/>
            <person name="Khazanovich D."/>
            <person name="Kisner P."/>
            <person name="Lance K."/>
            <person name="Lara M."/>
            <person name="Lee W."/>
            <person name="Lennon N."/>
            <person name="Letendre F."/>
            <person name="LeVine R."/>
            <person name="Lipovsky A."/>
            <person name="Liu X."/>
            <person name="Liu J."/>
            <person name="Liu S."/>
            <person name="Lokyitsang T."/>
            <person name="Lokyitsang Y."/>
            <person name="Lubonja R."/>
            <person name="Lui A."/>
            <person name="MacDonald P."/>
            <person name="Magnisalis V."/>
            <person name="Maru K."/>
            <person name="Matthews C."/>
            <person name="McCusker W."/>
            <person name="McDonough S."/>
            <person name="Mehta T."/>
            <person name="Meldrim J."/>
            <person name="Meneus L."/>
            <person name="Mihai O."/>
            <person name="Mihalev A."/>
            <person name="Mihova T."/>
            <person name="Mittelman R."/>
            <person name="Mlenga V."/>
            <person name="Montmayeur A."/>
            <person name="Mulrain L."/>
            <person name="Navidi A."/>
            <person name="Naylor J."/>
            <person name="Negash T."/>
            <person name="Nguyen T."/>
            <person name="Nguyen N."/>
            <person name="Nicol R."/>
            <person name="Norbu C."/>
            <person name="Norbu N."/>
            <person name="Novod N."/>
            <person name="O'Neill B."/>
            <person name="Osman S."/>
            <person name="Markiewicz E."/>
            <person name="Oyono O.L."/>
            <person name="Patti C."/>
            <person name="Phunkhang P."/>
            <person name="Pierre F."/>
            <person name="Priest M."/>
            <person name="Raghuraman S."/>
            <person name="Rege F."/>
            <person name="Reyes R."/>
            <person name="Rise C."/>
            <person name="Rogov P."/>
            <person name="Ross K."/>
            <person name="Ryan E."/>
            <person name="Settipalli S."/>
            <person name="Shea T."/>
            <person name="Sherpa N."/>
            <person name="Shi L."/>
            <person name="Shih D."/>
            <person name="Sparrow T."/>
            <person name="Spaulding J."/>
            <person name="Stalker J."/>
            <person name="Stange-Thomann N."/>
            <person name="Stavropoulos S."/>
            <person name="Stone C."/>
            <person name="Strader C."/>
            <person name="Tesfaye S."/>
            <person name="Thomson T."/>
            <person name="Thoulutsang Y."/>
            <person name="Thoulutsang D."/>
            <person name="Topham K."/>
            <person name="Topping I."/>
            <person name="Tsamla T."/>
            <person name="Vassiliev H."/>
            <person name="Vo A."/>
            <person name="Wangchuk T."/>
            <person name="Wangdi T."/>
            <person name="Weiand M."/>
            <person name="Wilkinson J."/>
            <person name="Wilson A."/>
            <person name="Yadav S."/>
            <person name="Young G."/>
            <person name="Yu Q."/>
            <person name="Zembek L."/>
            <person name="Zhong D."/>
            <person name="Zimmer A."/>
            <person name="Zwirko Z."/>
            <person name="Jaffe D.B."/>
            <person name="Alvarez P."/>
            <person name="Brockman W."/>
            <person name="Butler J."/>
            <person name="Chin C."/>
            <person name="Gnerre S."/>
            <person name="Grabherr M."/>
            <person name="Kleber M."/>
            <person name="Mauceli E."/>
            <person name="MacCallum I."/>
        </authorList>
    </citation>
    <scope>NUCLEOTIDE SEQUENCE [LARGE SCALE GENOMIC DNA]</scope>
    <source>
        <strain evidence="2">MSH-3 / Tucson 14011-0111.49</strain>
    </source>
</reference>
<dbReference type="HOGENOM" id="CLU_1434006_0_0_1"/>
<dbReference type="PhylomeDB" id="B4GRU7"/>
<gene>
    <name evidence="1" type="primary">Dper\GL24868</name>
    <name evidence="1" type="ORF">Dper_GL24868</name>
</gene>
<proteinExistence type="predicted"/>
<dbReference type="GO" id="GO:0036159">
    <property type="term" value="P:inner dynein arm assembly"/>
    <property type="evidence" value="ECO:0007669"/>
    <property type="project" value="TreeGrafter"/>
</dbReference>
<organism evidence="2">
    <name type="scientific">Drosophila persimilis</name>
    <name type="common">Fruit fly</name>
    <dbReference type="NCBI Taxonomy" id="7234"/>
    <lineage>
        <taxon>Eukaryota</taxon>
        <taxon>Metazoa</taxon>
        <taxon>Ecdysozoa</taxon>
        <taxon>Arthropoda</taxon>
        <taxon>Hexapoda</taxon>
        <taxon>Insecta</taxon>
        <taxon>Pterygota</taxon>
        <taxon>Neoptera</taxon>
        <taxon>Endopterygota</taxon>
        <taxon>Diptera</taxon>
        <taxon>Brachycera</taxon>
        <taxon>Muscomorpha</taxon>
        <taxon>Ephydroidea</taxon>
        <taxon>Drosophilidae</taxon>
        <taxon>Drosophila</taxon>
        <taxon>Sophophora</taxon>
    </lineage>
</organism>
<dbReference type="GO" id="GO:0030317">
    <property type="term" value="P:flagellated sperm motility"/>
    <property type="evidence" value="ECO:0007669"/>
    <property type="project" value="EnsemblMetazoa"/>
</dbReference>
<dbReference type="OMA" id="NEAICIQ"/>
<name>B4GRU7_DROPE</name>
<dbReference type="PANTHER" id="PTHR13244">
    <property type="entry name" value="ZINC FINGER MYND DOMAIN CONTAINING PROTEIN 10"/>
    <property type="match status" value="1"/>
</dbReference>
<dbReference type="eggNOG" id="ENOG502QS3F">
    <property type="taxonomic scope" value="Eukaryota"/>
</dbReference>
<dbReference type="GO" id="GO:0043025">
    <property type="term" value="C:neuronal cell body"/>
    <property type="evidence" value="ECO:0007669"/>
    <property type="project" value="EnsemblMetazoa"/>
</dbReference>
<dbReference type="PANTHER" id="PTHR13244:SF7">
    <property type="entry name" value="ZINC FINGER MYND DOMAIN-CONTAINING PROTEIN 10"/>
    <property type="match status" value="1"/>
</dbReference>
<sequence>MVNFVYPEELYFFVESIRAFEVRDVGSSKWLEVHEMVIKLSQQAAYEASQNREEEVKEFLISRDKLRLLIHEAFCVNLWKTRVLPHLLEIDPNPQATFLIYTVMYHEAALVALLDMCLYHPSGCETLQESVLDLIDYCGHSVAQVIGLVSMGYHENESKVDVDEAVLTELERQKRNFVYKIGLRSISILNYLADNVSLFHLSAARRMLFTHDIPWLMVDVLCFRPLAA</sequence>
<dbReference type="STRING" id="7234.B4GRU7"/>
<dbReference type="InterPro" id="IPR052298">
    <property type="entry name" value="ZMYND10"/>
</dbReference>
<evidence type="ECO:0000313" key="1">
    <source>
        <dbReference type="EMBL" id="EDW40482.1"/>
    </source>
</evidence>
<dbReference type="Proteomes" id="UP000008744">
    <property type="component" value="Unassembled WGS sequence"/>
</dbReference>
<dbReference type="OrthoDB" id="432970at2759"/>
<accession>B4GRU7</accession>
<dbReference type="GO" id="GO:0036158">
    <property type="term" value="P:outer dynein arm assembly"/>
    <property type="evidence" value="ECO:0007669"/>
    <property type="project" value="EnsemblMetazoa"/>
</dbReference>
<protein>
    <submittedName>
        <fullName evidence="1">GL24868</fullName>
    </submittedName>
</protein>